<dbReference type="AlphaFoldDB" id="A0AAV2T9R5"/>
<feature type="compositionally biased region" description="Polar residues" evidence="1">
    <location>
        <begin position="519"/>
        <end position="533"/>
    </location>
</feature>
<evidence type="ECO:0000313" key="4">
    <source>
        <dbReference type="Proteomes" id="UP001497525"/>
    </source>
</evidence>
<dbReference type="Proteomes" id="UP001497525">
    <property type="component" value="Unassembled WGS sequence"/>
</dbReference>
<name>A0AAV2T9R5_CALDB</name>
<feature type="region of interest" description="Disordered" evidence="1">
    <location>
        <begin position="496"/>
        <end position="575"/>
    </location>
</feature>
<dbReference type="InterPro" id="IPR043984">
    <property type="entry name" value="DUF5742"/>
</dbReference>
<feature type="compositionally biased region" description="Basic and acidic residues" evidence="1">
    <location>
        <begin position="547"/>
        <end position="557"/>
    </location>
</feature>
<gene>
    <name evidence="3" type="ORF">CDAUBV1_LOCUS7082</name>
</gene>
<dbReference type="Pfam" id="PF19013">
    <property type="entry name" value="DUF5742"/>
    <property type="match status" value="1"/>
</dbReference>
<reference evidence="3" key="1">
    <citation type="submission" date="2024-06" db="EMBL/GenBank/DDBJ databases">
        <authorList>
            <person name="Liu X."/>
            <person name="Lenzi L."/>
            <person name="Haldenby T S."/>
            <person name="Uol C."/>
        </authorList>
    </citation>
    <scope>NUCLEOTIDE SEQUENCE</scope>
</reference>
<feature type="compositionally biased region" description="Polar residues" evidence="1">
    <location>
        <begin position="501"/>
        <end position="510"/>
    </location>
</feature>
<dbReference type="EMBL" id="CAXLJL010000157">
    <property type="protein sequence ID" value="CAL5133854.1"/>
    <property type="molecule type" value="Genomic_DNA"/>
</dbReference>
<feature type="domain" description="DUF5742" evidence="2">
    <location>
        <begin position="210"/>
        <end position="472"/>
    </location>
</feature>
<accession>A0AAV2T9R5</accession>
<comment type="caution">
    <text evidence="3">The sequence shown here is derived from an EMBL/GenBank/DDBJ whole genome shotgun (WGS) entry which is preliminary data.</text>
</comment>
<evidence type="ECO:0000256" key="1">
    <source>
        <dbReference type="SAM" id="MobiDB-lite"/>
    </source>
</evidence>
<evidence type="ECO:0000313" key="3">
    <source>
        <dbReference type="EMBL" id="CAL5133854.1"/>
    </source>
</evidence>
<proteinExistence type="predicted"/>
<sequence length="615" mass="68896">MPYKQHSKEFREVDELLRPLKPPYILDVPFLSRLLDLIRRYPQGFVNSKTKVETLLLNLVGTSEVGCELQSAPHPHFPTRDAEISTKVRIGSACFASLSVIKTSAQKSDRFNEFQLRLIYSLCDSVSSLVDFFGFPSRNFLPIQNHLSSKIKPFVPDCSASKQKMPSPEYVKLVYTRVDFFSLTLRNIFESGLNAVVQLNLPLIISFFSAMLSIDLTTVDRTPDELLLRSSQLIHCLCSLCRIVGPAVMPASATLFTLMTYQLNWTVRWSCVGKYNEGLARQRLATLNCLRIMIQSSSYFSSNRLASLLPRILEQLTEDLMFTGDMNIGRNSESAETASSDEQLTNVLIGRRMLLAVLAIVEELFSTPMFSCPQTIALHDSSNDNELRREISRLQLCLMHILQQITIGFPGGVPFKMQKWTSVRELPLLHPSVLSSLVKATYALLHASFSDCLGNIFIVLITELIGHQDSCVSSTARRCLTQMDFFLPSEFREDLEDASSTEKPAQTTVKPHSLLPPAVSQTDITPESTTKSVNKTDENDEEYATSKVHDENVSQKADDDEVELSPKRPRKSNVINQPMCVDIVPPSSDELTVSIPTSESVSVDICLSSFVPQFL</sequence>
<protein>
    <recommendedName>
        <fullName evidence="2">DUF5742 domain-containing protein</fullName>
    </recommendedName>
</protein>
<organism evidence="3 4">
    <name type="scientific">Calicophoron daubneyi</name>
    <name type="common">Rumen fluke</name>
    <name type="synonym">Paramphistomum daubneyi</name>
    <dbReference type="NCBI Taxonomy" id="300641"/>
    <lineage>
        <taxon>Eukaryota</taxon>
        <taxon>Metazoa</taxon>
        <taxon>Spiralia</taxon>
        <taxon>Lophotrochozoa</taxon>
        <taxon>Platyhelminthes</taxon>
        <taxon>Trematoda</taxon>
        <taxon>Digenea</taxon>
        <taxon>Plagiorchiida</taxon>
        <taxon>Pronocephalata</taxon>
        <taxon>Paramphistomoidea</taxon>
        <taxon>Paramphistomidae</taxon>
        <taxon>Calicophoron</taxon>
    </lineage>
</organism>
<evidence type="ECO:0000259" key="2">
    <source>
        <dbReference type="Pfam" id="PF19013"/>
    </source>
</evidence>